<evidence type="ECO:0000256" key="5">
    <source>
        <dbReference type="ARBA" id="ARBA00022884"/>
    </source>
</evidence>
<comment type="similarity">
    <text evidence="6">Belongs to the CsrA/RsmA family.</text>
</comment>
<dbReference type="SUPFAM" id="SSF117130">
    <property type="entry name" value="CsrA-like"/>
    <property type="match status" value="1"/>
</dbReference>
<name>A0A2X2WCN0_CLOCO</name>
<dbReference type="InterPro" id="IPR003751">
    <property type="entry name" value="CsrA"/>
</dbReference>
<dbReference type="GO" id="GO:0005829">
    <property type="term" value="C:cytosol"/>
    <property type="evidence" value="ECO:0007669"/>
    <property type="project" value="TreeGrafter"/>
</dbReference>
<dbReference type="Proteomes" id="UP000250223">
    <property type="component" value="Unassembled WGS sequence"/>
</dbReference>
<dbReference type="HAMAP" id="MF_00167">
    <property type="entry name" value="CsrA"/>
    <property type="match status" value="1"/>
</dbReference>
<keyword evidence="3 6" id="KW-1005">Bacterial flagellum biogenesis</keyword>
<dbReference type="PANTHER" id="PTHR34984:SF1">
    <property type="entry name" value="CARBON STORAGE REGULATOR"/>
    <property type="match status" value="1"/>
</dbReference>
<dbReference type="GO" id="GO:0006109">
    <property type="term" value="P:regulation of carbohydrate metabolic process"/>
    <property type="evidence" value="ECO:0007669"/>
    <property type="project" value="InterPro"/>
</dbReference>
<dbReference type="NCBIfam" id="NF002469">
    <property type="entry name" value="PRK01712.1"/>
    <property type="match status" value="1"/>
</dbReference>
<dbReference type="AlphaFoldDB" id="A0A2X2WCN0"/>
<dbReference type="GO" id="GO:1902208">
    <property type="term" value="P:regulation of bacterial-type flagellum assembly"/>
    <property type="evidence" value="ECO:0007669"/>
    <property type="project" value="UniProtKB-UniRule"/>
</dbReference>
<comment type="function">
    <text evidence="6">A translational regulator that binds mRNA to regulate translation initiation and/or mRNA stability. Usually binds in the 5'-UTR at or near the Shine-Dalgarno sequence preventing ribosome-binding, thus repressing translation. Its main target seems to be the major flagellin gene, while its function is anatagonized by FliW.</text>
</comment>
<evidence type="ECO:0000313" key="7">
    <source>
        <dbReference type="EMBL" id="SQB35761.1"/>
    </source>
</evidence>
<keyword evidence="5 6" id="KW-0694">RNA-binding</keyword>
<dbReference type="RefSeq" id="WP_111921746.1">
    <property type="nucleotide sequence ID" value="NZ_UAWC01000025.1"/>
</dbReference>
<proteinExistence type="inferred from homology"/>
<comment type="subcellular location">
    <subcellularLocation>
        <location evidence="6">Cytoplasm</location>
    </subcellularLocation>
</comment>
<dbReference type="InterPro" id="IPR036107">
    <property type="entry name" value="CsrA_sf"/>
</dbReference>
<sequence>MLVIGRKKGQSVIIGDDIEVTVVKVEDGAVKLAINAPKEVTILRKELVEEVQEENKKAASVDFTILNKLK</sequence>
<dbReference type="GO" id="GO:0048027">
    <property type="term" value="F:mRNA 5'-UTR binding"/>
    <property type="evidence" value="ECO:0007669"/>
    <property type="project" value="UniProtKB-UniRule"/>
</dbReference>
<evidence type="ECO:0000256" key="4">
    <source>
        <dbReference type="ARBA" id="ARBA00022845"/>
    </source>
</evidence>
<dbReference type="EMBL" id="UAWC01000025">
    <property type="protein sequence ID" value="SQB35761.1"/>
    <property type="molecule type" value="Genomic_DNA"/>
</dbReference>
<dbReference type="NCBIfam" id="TIGR00202">
    <property type="entry name" value="csrA"/>
    <property type="match status" value="1"/>
</dbReference>
<dbReference type="Gene3D" id="2.60.40.4380">
    <property type="entry name" value="Translational regulator CsrA"/>
    <property type="match status" value="1"/>
</dbReference>
<reference evidence="7 8" key="1">
    <citation type="submission" date="2018-06" db="EMBL/GenBank/DDBJ databases">
        <authorList>
            <consortium name="Pathogen Informatics"/>
            <person name="Doyle S."/>
        </authorList>
    </citation>
    <scope>NUCLEOTIDE SEQUENCE [LARGE SCALE GENOMIC DNA]</scope>
    <source>
        <strain evidence="7 8">NCTC13028</strain>
    </source>
</reference>
<keyword evidence="1 6" id="KW-0963">Cytoplasm</keyword>
<dbReference type="GO" id="GO:0006402">
    <property type="term" value="P:mRNA catabolic process"/>
    <property type="evidence" value="ECO:0007669"/>
    <property type="project" value="InterPro"/>
</dbReference>
<evidence type="ECO:0000256" key="3">
    <source>
        <dbReference type="ARBA" id="ARBA00022795"/>
    </source>
</evidence>
<comment type="subunit">
    <text evidence="6">Homodimer; the beta-strands of each monomer intercalate to form a hydrophobic core, while the alpha-helices form wings that extend away from the core.</text>
</comment>
<accession>A0A2X2WCN0</accession>
<dbReference type="Pfam" id="PF02599">
    <property type="entry name" value="CsrA"/>
    <property type="match status" value="1"/>
</dbReference>
<keyword evidence="2 6" id="KW-0678">Repressor</keyword>
<evidence type="ECO:0000256" key="2">
    <source>
        <dbReference type="ARBA" id="ARBA00022491"/>
    </source>
</evidence>
<protein>
    <recommendedName>
        <fullName evidence="6">Translational regulator CsrA</fullName>
    </recommendedName>
</protein>
<dbReference type="GO" id="GO:0045947">
    <property type="term" value="P:negative regulation of translational initiation"/>
    <property type="evidence" value="ECO:0007669"/>
    <property type="project" value="UniProtKB-UniRule"/>
</dbReference>
<keyword evidence="4 6" id="KW-0810">Translation regulation</keyword>
<evidence type="ECO:0000256" key="1">
    <source>
        <dbReference type="ARBA" id="ARBA00022490"/>
    </source>
</evidence>
<dbReference type="FunFam" id="2.60.40.4380:FF:000002">
    <property type="entry name" value="Translational regulator CsrA"/>
    <property type="match status" value="1"/>
</dbReference>
<dbReference type="GO" id="GO:0044781">
    <property type="term" value="P:bacterial-type flagellum organization"/>
    <property type="evidence" value="ECO:0007669"/>
    <property type="project" value="UniProtKB-KW"/>
</dbReference>
<evidence type="ECO:0000313" key="8">
    <source>
        <dbReference type="Proteomes" id="UP000250223"/>
    </source>
</evidence>
<gene>
    <name evidence="6 7" type="primary">csrA</name>
    <name evidence="7" type="ORF">NCTC13028_02161</name>
</gene>
<organism evidence="7 8">
    <name type="scientific">Clostridium cochlearium</name>
    <dbReference type="NCBI Taxonomy" id="1494"/>
    <lineage>
        <taxon>Bacteria</taxon>
        <taxon>Bacillati</taxon>
        <taxon>Bacillota</taxon>
        <taxon>Clostridia</taxon>
        <taxon>Eubacteriales</taxon>
        <taxon>Clostridiaceae</taxon>
        <taxon>Clostridium</taxon>
    </lineage>
</organism>
<evidence type="ECO:0000256" key="6">
    <source>
        <dbReference type="HAMAP-Rule" id="MF_00167"/>
    </source>
</evidence>
<dbReference type="PANTHER" id="PTHR34984">
    <property type="entry name" value="CARBON STORAGE REGULATOR"/>
    <property type="match status" value="1"/>
</dbReference>